<dbReference type="SMART" id="SM00478">
    <property type="entry name" value="ENDO3c"/>
    <property type="match status" value="1"/>
</dbReference>
<dbReference type="GO" id="GO:0005634">
    <property type="term" value="C:nucleus"/>
    <property type="evidence" value="ECO:0007669"/>
    <property type="project" value="TreeGrafter"/>
</dbReference>
<dbReference type="SUPFAM" id="SSF48150">
    <property type="entry name" value="DNA-glycosylase"/>
    <property type="match status" value="1"/>
</dbReference>
<reference evidence="12" key="1">
    <citation type="submission" date="2022-07" db="EMBL/GenBank/DDBJ databases">
        <title>Phylogenomic reconstructions and comparative analyses of Kickxellomycotina fungi.</title>
        <authorList>
            <person name="Reynolds N.K."/>
            <person name="Stajich J.E."/>
            <person name="Barry K."/>
            <person name="Grigoriev I.V."/>
            <person name="Crous P."/>
            <person name="Smith M.E."/>
        </authorList>
    </citation>
    <scope>NUCLEOTIDE SEQUENCE</scope>
    <source>
        <strain evidence="12">RSA 861</strain>
    </source>
</reference>
<feature type="domain" description="HhH-GPD" evidence="11">
    <location>
        <begin position="86"/>
        <end position="278"/>
    </location>
</feature>
<feature type="region of interest" description="Disordered" evidence="10">
    <location>
        <begin position="330"/>
        <end position="364"/>
    </location>
</feature>
<dbReference type="GO" id="GO:0006289">
    <property type="term" value="P:nucleotide-excision repair"/>
    <property type="evidence" value="ECO:0007669"/>
    <property type="project" value="InterPro"/>
</dbReference>
<keyword evidence="4" id="KW-0378">Hydrolase</keyword>
<sequence>MSAKDRTVLFCTHACLDPSGTASKDPPIAETTRALLTDYFQLHVNLRDHYRRWSRADPNFKHKARGFPGVRVLRQDPVENLFSFICSSNNNIKRITLMVDNLCRTFGQPLGHIPSHHVLDTASESATLEPFYTFPTLAELHQARDNRTLEPTLRTLGFGYRARYIQNTVEALVAAHGAHQADSWLRSLRDEPYDVARAALLQLSGIGPKVADCICLMSLDKAEVIPVDTHVWQIALRDYTFDLTPASTVRPSPNASKAGSKLATTVPVSVPDNGTRKMTVVKTSVTPPKTPKSLTPTLYRAVNRAFQDLFGEYAGWAHSVLFLADLPATPGPKVKATKRIAAKNTGRTSAPSPAKRSRAAPKPR</sequence>
<evidence type="ECO:0000256" key="2">
    <source>
        <dbReference type="ARBA" id="ARBA00012720"/>
    </source>
</evidence>
<evidence type="ECO:0000256" key="4">
    <source>
        <dbReference type="ARBA" id="ARBA00022801"/>
    </source>
</evidence>
<dbReference type="EC" id="4.2.99.18" evidence="2"/>
<dbReference type="InterPro" id="IPR003265">
    <property type="entry name" value="HhH-GPD_domain"/>
</dbReference>
<dbReference type="Gene3D" id="1.10.340.30">
    <property type="entry name" value="Hypothetical protein, domain 2"/>
    <property type="match status" value="1"/>
</dbReference>
<dbReference type="InterPro" id="IPR052054">
    <property type="entry name" value="Oxidative_DNA_repair_enzyme"/>
</dbReference>
<evidence type="ECO:0000256" key="3">
    <source>
        <dbReference type="ARBA" id="ARBA00022763"/>
    </source>
</evidence>
<accession>A0A9W8AF66</accession>
<feature type="region of interest" description="Disordered" evidence="10">
    <location>
        <begin position="250"/>
        <end position="269"/>
    </location>
</feature>
<comment type="caution">
    <text evidence="12">The sequence shown here is derived from an EMBL/GenBank/DDBJ whole genome shotgun (WGS) entry which is preliminary data.</text>
</comment>
<dbReference type="GO" id="GO:0034039">
    <property type="term" value="F:8-oxo-7,8-dihydroguanine DNA N-glycosylase activity"/>
    <property type="evidence" value="ECO:0007669"/>
    <property type="project" value="TreeGrafter"/>
</dbReference>
<dbReference type="Pfam" id="PF00730">
    <property type="entry name" value="HhH-GPD"/>
    <property type="match status" value="1"/>
</dbReference>
<feature type="compositionally biased region" description="Polar residues" evidence="10">
    <location>
        <begin position="250"/>
        <end position="267"/>
    </location>
</feature>
<dbReference type="PANTHER" id="PTHR10242">
    <property type="entry name" value="8-OXOGUANINE DNA GLYCOSYLASE"/>
    <property type="match status" value="1"/>
</dbReference>
<dbReference type="InterPro" id="IPR011257">
    <property type="entry name" value="DNA_glycosylase"/>
</dbReference>
<feature type="compositionally biased region" description="Basic residues" evidence="10">
    <location>
        <begin position="355"/>
        <end position="364"/>
    </location>
</feature>
<organism evidence="12 13">
    <name type="scientific">Tieghemiomyces parasiticus</name>
    <dbReference type="NCBI Taxonomy" id="78921"/>
    <lineage>
        <taxon>Eukaryota</taxon>
        <taxon>Fungi</taxon>
        <taxon>Fungi incertae sedis</taxon>
        <taxon>Zoopagomycota</taxon>
        <taxon>Kickxellomycotina</taxon>
        <taxon>Dimargaritomycetes</taxon>
        <taxon>Dimargaritales</taxon>
        <taxon>Dimargaritaceae</taxon>
        <taxon>Tieghemiomyces</taxon>
    </lineage>
</organism>
<dbReference type="Proteomes" id="UP001150569">
    <property type="component" value="Unassembled WGS sequence"/>
</dbReference>
<dbReference type="CDD" id="cd00056">
    <property type="entry name" value="ENDO3c"/>
    <property type="match status" value="1"/>
</dbReference>
<evidence type="ECO:0000313" key="12">
    <source>
        <dbReference type="EMBL" id="KAJ1928027.1"/>
    </source>
</evidence>
<evidence type="ECO:0000256" key="7">
    <source>
        <dbReference type="ARBA" id="ARBA00023268"/>
    </source>
</evidence>
<dbReference type="GO" id="GO:0003684">
    <property type="term" value="F:damaged DNA binding"/>
    <property type="evidence" value="ECO:0007669"/>
    <property type="project" value="InterPro"/>
</dbReference>
<evidence type="ECO:0000256" key="5">
    <source>
        <dbReference type="ARBA" id="ARBA00023204"/>
    </source>
</evidence>
<gene>
    <name evidence="12" type="primary">OGG1_2</name>
    <name evidence="12" type="ORF">IWQ60_002442</name>
</gene>
<dbReference type="PANTHER" id="PTHR10242:SF2">
    <property type="entry name" value="N-GLYCOSYLASE_DNA LYASE"/>
    <property type="match status" value="1"/>
</dbReference>
<protein>
    <recommendedName>
        <fullName evidence="2">DNA-(apurinic or apyrimidinic site) lyase</fullName>
        <ecNumber evidence="2">4.2.99.18</ecNumber>
    </recommendedName>
</protein>
<dbReference type="Gene3D" id="1.10.1670.10">
    <property type="entry name" value="Helix-hairpin-Helix base-excision DNA repair enzymes (C-terminal)"/>
    <property type="match status" value="1"/>
</dbReference>
<evidence type="ECO:0000259" key="11">
    <source>
        <dbReference type="SMART" id="SM00478"/>
    </source>
</evidence>
<keyword evidence="13" id="KW-1185">Reference proteome</keyword>
<keyword evidence="8" id="KW-0326">Glycosidase</keyword>
<dbReference type="OrthoDB" id="238681at2759"/>
<dbReference type="SUPFAM" id="SSF55945">
    <property type="entry name" value="TATA-box binding protein-like"/>
    <property type="match status" value="1"/>
</dbReference>
<keyword evidence="6 12" id="KW-0456">Lyase</keyword>
<dbReference type="Pfam" id="PF07934">
    <property type="entry name" value="OGG_N"/>
    <property type="match status" value="1"/>
</dbReference>
<name>A0A9W8AF66_9FUNG</name>
<dbReference type="GO" id="GO:0140078">
    <property type="term" value="F:class I DNA-(apurinic or apyrimidinic site) endonuclease activity"/>
    <property type="evidence" value="ECO:0007669"/>
    <property type="project" value="UniProtKB-EC"/>
</dbReference>
<dbReference type="InterPro" id="IPR012904">
    <property type="entry name" value="OGG_N"/>
</dbReference>
<keyword evidence="3" id="KW-0227">DNA damage</keyword>
<dbReference type="GO" id="GO:0006285">
    <property type="term" value="P:base-excision repair, AP site formation"/>
    <property type="evidence" value="ECO:0007669"/>
    <property type="project" value="UniProtKB-ARBA"/>
</dbReference>
<evidence type="ECO:0000256" key="6">
    <source>
        <dbReference type="ARBA" id="ARBA00023239"/>
    </source>
</evidence>
<keyword evidence="5" id="KW-0234">DNA repair</keyword>
<comment type="similarity">
    <text evidence="1">Belongs to the type-1 OGG1 family.</text>
</comment>
<dbReference type="InterPro" id="IPR023170">
    <property type="entry name" value="HhH_base_excis_C"/>
</dbReference>
<evidence type="ECO:0000256" key="8">
    <source>
        <dbReference type="ARBA" id="ARBA00023295"/>
    </source>
</evidence>
<keyword evidence="7" id="KW-0511">Multifunctional enzyme</keyword>
<comment type="catalytic activity">
    <reaction evidence="9">
        <text>2'-deoxyribonucleotide-(2'-deoxyribose 5'-phosphate)-2'-deoxyribonucleotide-DNA = a 3'-end 2'-deoxyribonucleotide-(2,3-dehydro-2,3-deoxyribose 5'-phosphate)-DNA + a 5'-end 5'-phospho-2'-deoxyribonucleoside-DNA + H(+)</text>
        <dbReference type="Rhea" id="RHEA:66592"/>
        <dbReference type="Rhea" id="RHEA-COMP:13180"/>
        <dbReference type="Rhea" id="RHEA-COMP:16897"/>
        <dbReference type="Rhea" id="RHEA-COMP:17067"/>
        <dbReference type="ChEBI" id="CHEBI:15378"/>
        <dbReference type="ChEBI" id="CHEBI:136412"/>
        <dbReference type="ChEBI" id="CHEBI:157695"/>
        <dbReference type="ChEBI" id="CHEBI:167181"/>
        <dbReference type="EC" id="4.2.99.18"/>
    </reaction>
</comment>
<dbReference type="AlphaFoldDB" id="A0A9W8AF66"/>
<evidence type="ECO:0000256" key="10">
    <source>
        <dbReference type="SAM" id="MobiDB-lite"/>
    </source>
</evidence>
<evidence type="ECO:0000313" key="13">
    <source>
        <dbReference type="Proteomes" id="UP001150569"/>
    </source>
</evidence>
<evidence type="ECO:0000256" key="9">
    <source>
        <dbReference type="ARBA" id="ARBA00044632"/>
    </source>
</evidence>
<proteinExistence type="inferred from homology"/>
<dbReference type="EMBL" id="JANBPT010000092">
    <property type="protein sequence ID" value="KAJ1928027.1"/>
    <property type="molecule type" value="Genomic_DNA"/>
</dbReference>
<evidence type="ECO:0000256" key="1">
    <source>
        <dbReference type="ARBA" id="ARBA00010679"/>
    </source>
</evidence>